<accession>A0A238VVD6</accession>
<protein>
    <submittedName>
        <fullName evidence="2">Uncharacterized protein</fullName>
    </submittedName>
</protein>
<feature type="compositionally biased region" description="Basic and acidic residues" evidence="1">
    <location>
        <begin position="42"/>
        <end position="71"/>
    </location>
</feature>
<name>A0A238VVD6_9ACTN</name>
<feature type="region of interest" description="Disordered" evidence="1">
    <location>
        <begin position="146"/>
        <end position="172"/>
    </location>
</feature>
<keyword evidence="3" id="KW-1185">Reference proteome</keyword>
<feature type="compositionally biased region" description="Polar residues" evidence="1">
    <location>
        <begin position="85"/>
        <end position="94"/>
    </location>
</feature>
<dbReference type="EMBL" id="FZNP01000002">
    <property type="protein sequence ID" value="SNR38285.1"/>
    <property type="molecule type" value="Genomic_DNA"/>
</dbReference>
<evidence type="ECO:0000313" key="3">
    <source>
        <dbReference type="Proteomes" id="UP000198420"/>
    </source>
</evidence>
<feature type="compositionally biased region" description="Polar residues" evidence="1">
    <location>
        <begin position="14"/>
        <end position="23"/>
    </location>
</feature>
<proteinExistence type="predicted"/>
<dbReference type="AlphaFoldDB" id="A0A238VVD6"/>
<gene>
    <name evidence="2" type="ORF">SAMN06265355_102431</name>
</gene>
<reference evidence="3" key="1">
    <citation type="submission" date="2017-06" db="EMBL/GenBank/DDBJ databases">
        <authorList>
            <person name="Varghese N."/>
            <person name="Submissions S."/>
        </authorList>
    </citation>
    <scope>NUCLEOTIDE SEQUENCE [LARGE SCALE GENOMIC DNA]</scope>
    <source>
        <strain evidence="3">DSM 44485</strain>
    </source>
</reference>
<feature type="region of interest" description="Disordered" evidence="1">
    <location>
        <begin position="1"/>
        <end position="94"/>
    </location>
</feature>
<sequence>MAGDRKALRRRRSPSSAQPGLSQQDRRGLTPLSAIQTAAEVDGDRIRPRRPPSADERVRGARHTKLGDRWRPGGLGPPSRAAETSACSSTPSTVALSRPSWSQAAVAVSSHGLSSRFAEWERYRCRRRGRVWSAFVRRPSPLVHGPSAVCPRGRTVRRPPSAGRTSDGRRRTSCGRTIRRAVDEAGTERDDRWRSINASHARVARCGSSSAASCTRAALASNRRCETGIGSPLEPAVIDRSTSIKISREARVANSLHANSCSVAPVN</sequence>
<organism evidence="2 3">
    <name type="scientific">Actinomadura mexicana</name>
    <dbReference type="NCBI Taxonomy" id="134959"/>
    <lineage>
        <taxon>Bacteria</taxon>
        <taxon>Bacillati</taxon>
        <taxon>Actinomycetota</taxon>
        <taxon>Actinomycetes</taxon>
        <taxon>Streptosporangiales</taxon>
        <taxon>Thermomonosporaceae</taxon>
        <taxon>Actinomadura</taxon>
    </lineage>
</organism>
<evidence type="ECO:0000256" key="1">
    <source>
        <dbReference type="SAM" id="MobiDB-lite"/>
    </source>
</evidence>
<evidence type="ECO:0000313" key="2">
    <source>
        <dbReference type="EMBL" id="SNR38285.1"/>
    </source>
</evidence>
<dbReference type="Proteomes" id="UP000198420">
    <property type="component" value="Unassembled WGS sequence"/>
</dbReference>